<accession>A0A368S6T9</accession>
<dbReference type="AlphaFoldDB" id="A0A368S6T9"/>
<dbReference type="EMBL" id="CM003535">
    <property type="protein sequence ID" value="RCV38152.1"/>
    <property type="molecule type" value="Genomic_DNA"/>
</dbReference>
<reference evidence="2" key="1">
    <citation type="journal article" date="2012" name="Nat. Biotechnol.">
        <title>Reference genome sequence of the model plant Setaria.</title>
        <authorList>
            <person name="Bennetzen J.L."/>
            <person name="Schmutz J."/>
            <person name="Wang H."/>
            <person name="Percifield R."/>
            <person name="Hawkins J."/>
            <person name="Pontaroli A.C."/>
            <person name="Estep M."/>
            <person name="Feng L."/>
            <person name="Vaughn J.N."/>
            <person name="Grimwood J."/>
            <person name="Jenkins J."/>
            <person name="Barry K."/>
            <person name="Lindquist E."/>
            <person name="Hellsten U."/>
            <person name="Deshpande S."/>
            <person name="Wang X."/>
            <person name="Wu X."/>
            <person name="Mitros T."/>
            <person name="Triplett J."/>
            <person name="Yang X."/>
            <person name="Ye C.Y."/>
            <person name="Mauro-Herrera M."/>
            <person name="Wang L."/>
            <person name="Li P."/>
            <person name="Sharma M."/>
            <person name="Sharma R."/>
            <person name="Ronald P.C."/>
            <person name="Panaud O."/>
            <person name="Kellogg E.A."/>
            <person name="Brutnell T.P."/>
            <person name="Doust A.N."/>
            <person name="Tuskan G.A."/>
            <person name="Rokhsar D."/>
            <person name="Devos K.M."/>
        </authorList>
    </citation>
    <scope>NUCLEOTIDE SEQUENCE [LARGE SCALE GENOMIC DNA]</scope>
    <source>
        <strain evidence="2">Yugu1</strain>
    </source>
</reference>
<evidence type="ECO:0000313" key="2">
    <source>
        <dbReference type="EMBL" id="RCV38152.1"/>
    </source>
</evidence>
<sequence length="272" mass="28340">MARSRPPAGGVARPVGHLRSTACCGEPVRSGSAIAAGAAFVLPSLCGRWGGVAGGAARPRPCAGLGQSQPAVSAADAAVAEASLMRAGPSSPSDLPPSSSTPSSGPSISLLSCSRRWRRQIAQADGGRHLRAPVGPFVRRAAGRKGAGVTGSGTAVASCRAGREASRFGVGGHQRGFARAQDFDSATSAVKSSAPLAPVSRRGMALPAAAESTSFPYARHKKASRSREIKVAYRRPSLMRHNIRLPRLHQPDSLHLEELLTSKRYRRQHHRG</sequence>
<organism evidence="2">
    <name type="scientific">Setaria italica</name>
    <name type="common">Foxtail millet</name>
    <name type="synonym">Panicum italicum</name>
    <dbReference type="NCBI Taxonomy" id="4555"/>
    <lineage>
        <taxon>Eukaryota</taxon>
        <taxon>Viridiplantae</taxon>
        <taxon>Streptophyta</taxon>
        <taxon>Embryophyta</taxon>
        <taxon>Tracheophyta</taxon>
        <taxon>Spermatophyta</taxon>
        <taxon>Magnoliopsida</taxon>
        <taxon>Liliopsida</taxon>
        <taxon>Poales</taxon>
        <taxon>Poaceae</taxon>
        <taxon>PACMAD clade</taxon>
        <taxon>Panicoideae</taxon>
        <taxon>Panicodae</taxon>
        <taxon>Paniceae</taxon>
        <taxon>Cenchrinae</taxon>
        <taxon>Setaria</taxon>
    </lineage>
</organism>
<proteinExistence type="predicted"/>
<name>A0A368S6T9_SETIT</name>
<evidence type="ECO:0000256" key="1">
    <source>
        <dbReference type="SAM" id="MobiDB-lite"/>
    </source>
</evidence>
<reference evidence="2" key="2">
    <citation type="submission" date="2015-07" db="EMBL/GenBank/DDBJ databases">
        <authorList>
            <person name="Noorani M."/>
        </authorList>
    </citation>
    <scope>NUCLEOTIDE SEQUENCE</scope>
    <source>
        <strain evidence="2">Yugu1</strain>
    </source>
</reference>
<feature type="region of interest" description="Disordered" evidence="1">
    <location>
        <begin position="84"/>
        <end position="109"/>
    </location>
</feature>
<protein>
    <submittedName>
        <fullName evidence="2">Uncharacterized protein</fullName>
    </submittedName>
</protein>
<gene>
    <name evidence="2" type="ORF">SETIT_8G119400v2</name>
</gene>